<dbReference type="Gene3D" id="1.10.287.130">
    <property type="match status" value="1"/>
</dbReference>
<keyword evidence="13" id="KW-1133">Transmembrane helix</keyword>
<keyword evidence="12" id="KW-0175">Coiled coil</keyword>
<keyword evidence="9 16" id="KW-0067">ATP-binding</keyword>
<evidence type="ECO:0000256" key="13">
    <source>
        <dbReference type="SAM" id="Phobius"/>
    </source>
</evidence>
<evidence type="ECO:0000256" key="8">
    <source>
        <dbReference type="ARBA" id="ARBA00022777"/>
    </source>
</evidence>
<dbReference type="CDD" id="cd06225">
    <property type="entry name" value="HAMP"/>
    <property type="match status" value="1"/>
</dbReference>
<organism evidence="16 17">
    <name type="scientific">Paenibacillus puldeungensis</name>
    <dbReference type="NCBI Taxonomy" id="696536"/>
    <lineage>
        <taxon>Bacteria</taxon>
        <taxon>Bacillati</taxon>
        <taxon>Bacillota</taxon>
        <taxon>Bacilli</taxon>
        <taxon>Bacillales</taxon>
        <taxon>Paenibacillaceae</taxon>
        <taxon>Paenibacillus</taxon>
    </lineage>
</organism>
<dbReference type="CDD" id="cd00082">
    <property type="entry name" value="HisKA"/>
    <property type="match status" value="1"/>
</dbReference>
<dbReference type="InterPro" id="IPR036097">
    <property type="entry name" value="HisK_dim/P_sf"/>
</dbReference>
<dbReference type="InterPro" id="IPR036890">
    <property type="entry name" value="HATPase_C_sf"/>
</dbReference>
<feature type="transmembrane region" description="Helical" evidence="13">
    <location>
        <begin position="7"/>
        <end position="33"/>
    </location>
</feature>
<feature type="domain" description="Histidine kinase" evidence="14">
    <location>
        <begin position="372"/>
        <end position="584"/>
    </location>
</feature>
<feature type="transmembrane region" description="Helical" evidence="13">
    <location>
        <begin position="270"/>
        <end position="289"/>
    </location>
</feature>
<protein>
    <recommendedName>
        <fullName evidence="3">histidine kinase</fullName>
        <ecNumber evidence="3">2.7.13.3</ecNumber>
    </recommendedName>
</protein>
<evidence type="ECO:0000256" key="10">
    <source>
        <dbReference type="ARBA" id="ARBA00023012"/>
    </source>
</evidence>
<dbReference type="Gene3D" id="6.10.340.10">
    <property type="match status" value="1"/>
</dbReference>
<dbReference type="SMART" id="SM00387">
    <property type="entry name" value="HATPase_c"/>
    <property type="match status" value="1"/>
</dbReference>
<evidence type="ECO:0000256" key="1">
    <source>
        <dbReference type="ARBA" id="ARBA00000085"/>
    </source>
</evidence>
<dbReference type="SMART" id="SM00388">
    <property type="entry name" value="HisKA"/>
    <property type="match status" value="1"/>
</dbReference>
<reference evidence="17" key="1">
    <citation type="journal article" date="2019" name="Int. J. Syst. Evol. Microbiol.">
        <title>The Global Catalogue of Microorganisms (GCM) 10K type strain sequencing project: providing services to taxonomists for standard genome sequencing and annotation.</title>
        <authorList>
            <consortium name="The Broad Institute Genomics Platform"/>
            <consortium name="The Broad Institute Genome Sequencing Center for Infectious Disease"/>
            <person name="Wu L."/>
            <person name="Ma J."/>
        </authorList>
    </citation>
    <scope>NUCLEOTIDE SEQUENCE [LARGE SCALE GENOMIC DNA]</scope>
    <source>
        <strain evidence="17">CCUG 59189</strain>
    </source>
</reference>
<evidence type="ECO:0000259" key="14">
    <source>
        <dbReference type="PROSITE" id="PS50109"/>
    </source>
</evidence>
<dbReference type="Pfam" id="PF02518">
    <property type="entry name" value="HATPase_c"/>
    <property type="match status" value="1"/>
</dbReference>
<evidence type="ECO:0000256" key="12">
    <source>
        <dbReference type="SAM" id="Coils"/>
    </source>
</evidence>
<dbReference type="EMBL" id="JBHTLM010000012">
    <property type="protein sequence ID" value="MFD1177883.1"/>
    <property type="molecule type" value="Genomic_DNA"/>
</dbReference>
<dbReference type="RefSeq" id="WP_379320331.1">
    <property type="nucleotide sequence ID" value="NZ_JBHTLM010000012.1"/>
</dbReference>
<keyword evidence="6" id="KW-0808">Transferase</keyword>
<dbReference type="PROSITE" id="PS50109">
    <property type="entry name" value="HIS_KIN"/>
    <property type="match status" value="1"/>
</dbReference>
<dbReference type="Proteomes" id="UP001597262">
    <property type="component" value="Unassembled WGS sequence"/>
</dbReference>
<accession>A0ABW3RZA8</accession>
<dbReference type="GO" id="GO:0005524">
    <property type="term" value="F:ATP binding"/>
    <property type="evidence" value="ECO:0007669"/>
    <property type="project" value="UniProtKB-KW"/>
</dbReference>
<feature type="coiled-coil region" evidence="12">
    <location>
        <begin position="331"/>
        <end position="365"/>
    </location>
</feature>
<evidence type="ECO:0000256" key="9">
    <source>
        <dbReference type="ARBA" id="ARBA00022840"/>
    </source>
</evidence>
<dbReference type="SUPFAM" id="SSF55874">
    <property type="entry name" value="ATPase domain of HSP90 chaperone/DNA topoisomerase II/histidine kinase"/>
    <property type="match status" value="1"/>
</dbReference>
<evidence type="ECO:0000313" key="16">
    <source>
        <dbReference type="EMBL" id="MFD1177883.1"/>
    </source>
</evidence>
<keyword evidence="8" id="KW-0418">Kinase</keyword>
<keyword evidence="13" id="KW-0812">Transmembrane</keyword>
<dbReference type="Gene3D" id="3.30.565.10">
    <property type="entry name" value="Histidine kinase-like ATPase, C-terminal domain"/>
    <property type="match status" value="1"/>
</dbReference>
<dbReference type="InterPro" id="IPR003660">
    <property type="entry name" value="HAMP_dom"/>
</dbReference>
<sequence length="584" mass="66819">MKSRSIIFKLFIITVIFFASFYGIVMMSQLFFFKDFYQEQKINKVEHDLAKLAKYYADEEGNSSLIARKAIQFMGRNRSQLTVVNMDGKLITDDPYHMTIKQPDGNKIFVSLSLFMALHGDELRATNIKKGDQLTLWGEKDIRGKDFSTILFPDKIYKQNFGMVGEDAAPEAVRITGVVSDIVLPGLKTWNQRQGLLMQALYQWFPLTNEQTEQLRHLQMQKIEWIEPWSGTNNVIIIQPVKKHSGEIELIFSLTSLQEISDTNEALRLFYMYLGIGGFVFILILSLIYSKMLTRPLIALNEMAKRMVHFDFKAAKPIHQNDELGSLSSSLITMSKNLDHALSELKEANQRLQEDMEQKQKMELIQQSFFSNASHELKTPLSIVKSFAEGLRDGVNLNKRDHYVSVIIEEAEKMEMLIKDMLDLARLESGTIQLRKKSFLLSELVEKVSDKLVYLLEKKRLEIMVIPVNELPVLADPEWMEQVILNFIVNAIRHAEEGSTITIEIQSDAHASRLSVDNVGETIPEDQQKLIWGRFYRAEASRSRQTGGTGLGLSIAKLILDMHGCEYGVTNLENGVRFFITLNN</sequence>
<proteinExistence type="predicted"/>
<dbReference type="CDD" id="cd00075">
    <property type="entry name" value="HATPase"/>
    <property type="match status" value="1"/>
</dbReference>
<dbReference type="InterPro" id="IPR005467">
    <property type="entry name" value="His_kinase_dom"/>
</dbReference>
<gene>
    <name evidence="16" type="ORF">ACFQ3W_16455</name>
</gene>
<comment type="subcellular location">
    <subcellularLocation>
        <location evidence="2">Cell membrane</location>
        <topology evidence="2">Multi-pass membrane protein</topology>
    </subcellularLocation>
</comment>
<keyword evidence="7" id="KW-0547">Nucleotide-binding</keyword>
<evidence type="ECO:0000256" key="6">
    <source>
        <dbReference type="ARBA" id="ARBA00022679"/>
    </source>
</evidence>
<comment type="caution">
    <text evidence="16">The sequence shown here is derived from an EMBL/GenBank/DDBJ whole genome shotgun (WGS) entry which is preliminary data.</text>
</comment>
<dbReference type="SUPFAM" id="SSF158472">
    <property type="entry name" value="HAMP domain-like"/>
    <property type="match status" value="1"/>
</dbReference>
<dbReference type="Pfam" id="PF00512">
    <property type="entry name" value="HisKA"/>
    <property type="match status" value="1"/>
</dbReference>
<dbReference type="EC" id="2.7.13.3" evidence="3"/>
<dbReference type="PROSITE" id="PS50885">
    <property type="entry name" value="HAMP"/>
    <property type="match status" value="1"/>
</dbReference>
<keyword evidence="17" id="KW-1185">Reference proteome</keyword>
<evidence type="ECO:0000256" key="4">
    <source>
        <dbReference type="ARBA" id="ARBA00022475"/>
    </source>
</evidence>
<keyword evidence="11 13" id="KW-0472">Membrane</keyword>
<keyword evidence="5" id="KW-0597">Phosphoprotein</keyword>
<dbReference type="InterPro" id="IPR003661">
    <property type="entry name" value="HisK_dim/P_dom"/>
</dbReference>
<keyword evidence="4" id="KW-1003">Cell membrane</keyword>
<dbReference type="InterPro" id="IPR050351">
    <property type="entry name" value="BphY/WalK/GraS-like"/>
</dbReference>
<dbReference type="InterPro" id="IPR003594">
    <property type="entry name" value="HATPase_dom"/>
</dbReference>
<evidence type="ECO:0000256" key="3">
    <source>
        <dbReference type="ARBA" id="ARBA00012438"/>
    </source>
</evidence>
<evidence type="ECO:0000256" key="2">
    <source>
        <dbReference type="ARBA" id="ARBA00004651"/>
    </source>
</evidence>
<comment type="catalytic activity">
    <reaction evidence="1">
        <text>ATP + protein L-histidine = ADP + protein N-phospho-L-histidine.</text>
        <dbReference type="EC" id="2.7.13.3"/>
    </reaction>
</comment>
<evidence type="ECO:0000313" key="17">
    <source>
        <dbReference type="Proteomes" id="UP001597262"/>
    </source>
</evidence>
<dbReference type="PANTHER" id="PTHR45453:SF3">
    <property type="entry name" value="HISTIDINE KINASE"/>
    <property type="match status" value="1"/>
</dbReference>
<feature type="domain" description="HAMP" evidence="15">
    <location>
        <begin position="291"/>
        <end position="343"/>
    </location>
</feature>
<dbReference type="PANTHER" id="PTHR45453">
    <property type="entry name" value="PHOSPHATE REGULON SENSOR PROTEIN PHOR"/>
    <property type="match status" value="1"/>
</dbReference>
<name>A0ABW3RZA8_9BACL</name>
<keyword evidence="10" id="KW-0902">Two-component regulatory system</keyword>
<evidence type="ECO:0000259" key="15">
    <source>
        <dbReference type="PROSITE" id="PS50885"/>
    </source>
</evidence>
<evidence type="ECO:0000256" key="5">
    <source>
        <dbReference type="ARBA" id="ARBA00022553"/>
    </source>
</evidence>
<evidence type="ECO:0000256" key="7">
    <source>
        <dbReference type="ARBA" id="ARBA00022741"/>
    </source>
</evidence>
<evidence type="ECO:0000256" key="11">
    <source>
        <dbReference type="ARBA" id="ARBA00023136"/>
    </source>
</evidence>
<dbReference type="SUPFAM" id="SSF47384">
    <property type="entry name" value="Homodimeric domain of signal transducing histidine kinase"/>
    <property type="match status" value="1"/>
</dbReference>